<dbReference type="Pfam" id="PF00734">
    <property type="entry name" value="CBM_1"/>
    <property type="match status" value="1"/>
</dbReference>
<reference evidence="14" key="1">
    <citation type="submission" date="2020-05" db="EMBL/GenBank/DDBJ databases">
        <title>Mycena genomes resolve the evolution of fungal bioluminescence.</title>
        <authorList>
            <person name="Tsai I.J."/>
        </authorList>
    </citation>
    <scope>NUCLEOTIDE SEQUENCE</scope>
    <source>
        <strain evidence="14">160909Yilan</strain>
    </source>
</reference>
<dbReference type="InterPro" id="IPR037019">
    <property type="entry name" value="Glyco_hydro_7_sf"/>
</dbReference>
<evidence type="ECO:0000256" key="12">
    <source>
        <dbReference type="SAM" id="MobiDB-lite"/>
    </source>
</evidence>
<dbReference type="AlphaFoldDB" id="A0A8H6TUJ8"/>
<comment type="catalytic activity">
    <reaction evidence="1">
        <text>Hydrolysis of (1-&gt;4)-beta-D-glucosidic linkages in cellulose and cellotetraose, releasing cellobiose from the non-reducing ends of the chains.</text>
        <dbReference type="EC" id="3.2.1.91"/>
    </reaction>
</comment>
<feature type="domain" description="CBM1" evidence="13">
    <location>
        <begin position="184"/>
        <end position="206"/>
    </location>
</feature>
<dbReference type="Pfam" id="PF00840">
    <property type="entry name" value="Glyco_hydro_7"/>
    <property type="match status" value="1"/>
</dbReference>
<dbReference type="GO" id="GO:0030245">
    <property type="term" value="P:cellulose catabolic process"/>
    <property type="evidence" value="ECO:0007669"/>
    <property type="project" value="UniProtKB-KW"/>
</dbReference>
<evidence type="ECO:0000256" key="4">
    <source>
        <dbReference type="ARBA" id="ARBA00022801"/>
    </source>
</evidence>
<evidence type="ECO:0000256" key="11">
    <source>
        <dbReference type="RuleBase" id="RU361164"/>
    </source>
</evidence>
<evidence type="ECO:0000256" key="3">
    <source>
        <dbReference type="ARBA" id="ARBA00022729"/>
    </source>
</evidence>
<sequence length="226" mass="24568">MTVDTTQPFTVVTQFITNDNTATGTLSQINRIYVQNGKVIQNSFTDIAGISPAVNAISDNFCNQQKTAVGDINSFEQRGDWKTAGTALEKGMVLALSLWDDYAANMLWLDSDYPLDASASPLGVARGTWYKANSGVPVTVEANAAKRPGGHLQHQDRTHRLDLRQHHWSPTSPSGTVTPSSATGGEEYTGPTVCVAPFTCQVQNPFFSPVSVNESSYRVWRRDAPS</sequence>
<evidence type="ECO:0000256" key="10">
    <source>
        <dbReference type="ARBA" id="ARBA00023326"/>
    </source>
</evidence>
<evidence type="ECO:0000256" key="7">
    <source>
        <dbReference type="ARBA" id="ARBA00023180"/>
    </source>
</evidence>
<keyword evidence="6" id="KW-1015">Disulfide bond</keyword>
<keyword evidence="7" id="KW-0325">Glycoprotein</keyword>
<accession>A0A8H6TUJ8</accession>
<dbReference type="Gene3D" id="2.70.100.10">
    <property type="entry name" value="Glycoside hydrolase, family 7, domain"/>
    <property type="match status" value="1"/>
</dbReference>
<name>A0A8H6TUJ8_9AGAR</name>
<dbReference type="Proteomes" id="UP000623467">
    <property type="component" value="Unassembled WGS sequence"/>
</dbReference>
<keyword evidence="8" id="KW-0119">Carbohydrate metabolism</keyword>
<comment type="similarity">
    <text evidence="2 11">Belongs to the glycosyl hydrolase 7 (cellulase C) family.</text>
</comment>
<protein>
    <recommendedName>
        <fullName evidence="11">Glucanase</fullName>
        <ecNumber evidence="11">3.2.1.-</ecNumber>
    </recommendedName>
</protein>
<keyword evidence="5 11" id="KW-0136">Cellulose degradation</keyword>
<dbReference type="PANTHER" id="PTHR33753">
    <property type="entry name" value="1,4-BETA-D-GLUCAN CELLOBIOHYDROLASE B"/>
    <property type="match status" value="1"/>
</dbReference>
<dbReference type="SUPFAM" id="SSF57180">
    <property type="entry name" value="Cellulose-binding domain"/>
    <property type="match status" value="1"/>
</dbReference>
<dbReference type="SUPFAM" id="SSF49899">
    <property type="entry name" value="Concanavalin A-like lectins/glucanases"/>
    <property type="match status" value="1"/>
</dbReference>
<dbReference type="InterPro" id="IPR000254">
    <property type="entry name" value="CBD"/>
</dbReference>
<gene>
    <name evidence="14" type="ORF">MSAN_02528000</name>
</gene>
<dbReference type="PANTHER" id="PTHR33753:SF2">
    <property type="entry name" value="GLYCOSIDE HYDROLASE FAMILY 7 PROTEIN"/>
    <property type="match status" value="1"/>
</dbReference>
<proteinExistence type="inferred from homology"/>
<dbReference type="InterPro" id="IPR013320">
    <property type="entry name" value="ConA-like_dom_sf"/>
</dbReference>
<dbReference type="PRINTS" id="PR00734">
    <property type="entry name" value="GLHYDRLASE7"/>
</dbReference>
<dbReference type="GO" id="GO:0030248">
    <property type="term" value="F:cellulose binding"/>
    <property type="evidence" value="ECO:0007669"/>
    <property type="project" value="InterPro"/>
</dbReference>
<dbReference type="GO" id="GO:0016162">
    <property type="term" value="F:cellulose 1,4-beta-cellobiosidase activity"/>
    <property type="evidence" value="ECO:0007669"/>
    <property type="project" value="UniProtKB-EC"/>
</dbReference>
<comment type="caution">
    <text evidence="14">The sequence shown here is derived from an EMBL/GenBank/DDBJ whole genome shotgun (WGS) entry which is preliminary data.</text>
</comment>
<evidence type="ECO:0000256" key="6">
    <source>
        <dbReference type="ARBA" id="ARBA00023157"/>
    </source>
</evidence>
<evidence type="ECO:0000256" key="5">
    <source>
        <dbReference type="ARBA" id="ARBA00023001"/>
    </source>
</evidence>
<keyword evidence="3" id="KW-0732">Signal</keyword>
<evidence type="ECO:0000259" key="13">
    <source>
        <dbReference type="Pfam" id="PF00734"/>
    </source>
</evidence>
<organism evidence="14 15">
    <name type="scientific">Mycena sanguinolenta</name>
    <dbReference type="NCBI Taxonomy" id="230812"/>
    <lineage>
        <taxon>Eukaryota</taxon>
        <taxon>Fungi</taxon>
        <taxon>Dikarya</taxon>
        <taxon>Basidiomycota</taxon>
        <taxon>Agaricomycotina</taxon>
        <taxon>Agaricomycetes</taxon>
        <taxon>Agaricomycetidae</taxon>
        <taxon>Agaricales</taxon>
        <taxon>Marasmiineae</taxon>
        <taxon>Mycenaceae</taxon>
        <taxon>Mycena</taxon>
    </lineage>
</organism>
<feature type="compositionally biased region" description="Low complexity" evidence="12">
    <location>
        <begin position="169"/>
        <end position="185"/>
    </location>
</feature>
<keyword evidence="4 11" id="KW-0378">Hydrolase</keyword>
<dbReference type="EMBL" id="JACAZH010000122">
    <property type="protein sequence ID" value="KAF7324293.1"/>
    <property type="molecule type" value="Genomic_DNA"/>
</dbReference>
<dbReference type="GO" id="GO:0005576">
    <property type="term" value="C:extracellular region"/>
    <property type="evidence" value="ECO:0007669"/>
    <property type="project" value="InterPro"/>
</dbReference>
<evidence type="ECO:0000313" key="15">
    <source>
        <dbReference type="Proteomes" id="UP000623467"/>
    </source>
</evidence>
<dbReference type="EC" id="3.2.1.-" evidence="11"/>
<dbReference type="InterPro" id="IPR001722">
    <property type="entry name" value="Glyco_hydro_7"/>
</dbReference>
<evidence type="ECO:0000256" key="2">
    <source>
        <dbReference type="ARBA" id="ARBA00006044"/>
    </source>
</evidence>
<evidence type="ECO:0000256" key="8">
    <source>
        <dbReference type="ARBA" id="ARBA00023277"/>
    </source>
</evidence>
<dbReference type="InterPro" id="IPR035971">
    <property type="entry name" value="CBD_sf"/>
</dbReference>
<keyword evidence="15" id="KW-1185">Reference proteome</keyword>
<feature type="region of interest" description="Disordered" evidence="12">
    <location>
        <begin position="164"/>
        <end position="185"/>
    </location>
</feature>
<evidence type="ECO:0000256" key="9">
    <source>
        <dbReference type="ARBA" id="ARBA00023295"/>
    </source>
</evidence>
<dbReference type="OrthoDB" id="412382at2759"/>
<keyword evidence="10 11" id="KW-0624">Polysaccharide degradation</keyword>
<evidence type="ECO:0000313" key="14">
    <source>
        <dbReference type="EMBL" id="KAF7324293.1"/>
    </source>
</evidence>
<evidence type="ECO:0000256" key="1">
    <source>
        <dbReference type="ARBA" id="ARBA00001641"/>
    </source>
</evidence>
<keyword evidence="9 11" id="KW-0326">Glycosidase</keyword>